<comment type="function">
    <text evidence="6">Bidirectionally degrades single-stranded DNA into large acid-insoluble oligonucleotides, which are then degraded further into small acid-soluble oligonucleotides.</text>
</comment>
<evidence type="ECO:0000256" key="4">
    <source>
        <dbReference type="ARBA" id="ARBA00022801"/>
    </source>
</evidence>
<dbReference type="HAMAP" id="MF_00337">
    <property type="entry name" value="Exonuc_7_S"/>
    <property type="match status" value="1"/>
</dbReference>
<dbReference type="InterPro" id="IPR037004">
    <property type="entry name" value="Exonuc_VII_ssu_sf"/>
</dbReference>
<organism evidence="7 8">
    <name type="scientific">Sphingomonas abietis</name>
    <dbReference type="NCBI Taxonomy" id="3012344"/>
    <lineage>
        <taxon>Bacteria</taxon>
        <taxon>Pseudomonadati</taxon>
        <taxon>Pseudomonadota</taxon>
        <taxon>Alphaproteobacteria</taxon>
        <taxon>Sphingomonadales</taxon>
        <taxon>Sphingomonadaceae</taxon>
        <taxon>Sphingomonas</taxon>
    </lineage>
</organism>
<dbReference type="NCBIfam" id="TIGR01280">
    <property type="entry name" value="xseB"/>
    <property type="match status" value="1"/>
</dbReference>
<reference evidence="7 8" key="1">
    <citation type="submission" date="2022-12" db="EMBL/GenBank/DDBJ databases">
        <title>Sphingomonas abieness sp. nov., an endophytic bacterium isolated from Abies koreana.</title>
        <authorList>
            <person name="Jiang L."/>
            <person name="Lee J."/>
        </authorList>
    </citation>
    <scope>NUCLEOTIDE SEQUENCE [LARGE SCALE GENOMIC DNA]</scope>
    <source>
        <strain evidence="8">PAMB 00755</strain>
    </source>
</reference>
<evidence type="ECO:0000256" key="6">
    <source>
        <dbReference type="HAMAP-Rule" id="MF_00337"/>
    </source>
</evidence>
<accession>A0ABY7NR73</accession>
<comment type="similarity">
    <text evidence="1 6">Belongs to the XseB family.</text>
</comment>
<dbReference type="Proteomes" id="UP001210865">
    <property type="component" value="Chromosome"/>
</dbReference>
<proteinExistence type="inferred from homology"/>
<keyword evidence="3 6" id="KW-0540">Nuclease</keyword>
<comment type="catalytic activity">
    <reaction evidence="6">
        <text>Exonucleolytic cleavage in either 5'- to 3'- or 3'- to 5'-direction to yield nucleoside 5'-phosphates.</text>
        <dbReference type="EC" id="3.1.11.6"/>
    </reaction>
</comment>
<keyword evidence="4 6" id="KW-0378">Hydrolase</keyword>
<protein>
    <recommendedName>
        <fullName evidence="6">Exodeoxyribonuclease 7 small subunit</fullName>
        <ecNumber evidence="6">3.1.11.6</ecNumber>
    </recommendedName>
    <alternativeName>
        <fullName evidence="6">Exodeoxyribonuclease VII small subunit</fullName>
        <shortName evidence="6">Exonuclease VII small subunit</shortName>
    </alternativeName>
</protein>
<sequence>MADTPIAELSFEDALKRLETIVQQLESGDVPLEKSIELYGEGDRLRAQCEQRLKSAQAKIDQIQLGGDGAPATLRPFDAE</sequence>
<evidence type="ECO:0000256" key="2">
    <source>
        <dbReference type="ARBA" id="ARBA00022490"/>
    </source>
</evidence>
<dbReference type="NCBIfam" id="NF002139">
    <property type="entry name" value="PRK00977.1-3"/>
    <property type="match status" value="1"/>
</dbReference>
<comment type="subcellular location">
    <subcellularLocation>
        <location evidence="6">Cytoplasm</location>
    </subcellularLocation>
</comment>
<dbReference type="PANTHER" id="PTHR34137:SF1">
    <property type="entry name" value="EXODEOXYRIBONUCLEASE 7 SMALL SUBUNIT"/>
    <property type="match status" value="1"/>
</dbReference>
<keyword evidence="8" id="KW-1185">Reference proteome</keyword>
<dbReference type="GO" id="GO:0008855">
    <property type="term" value="F:exodeoxyribonuclease VII activity"/>
    <property type="evidence" value="ECO:0007669"/>
    <property type="project" value="UniProtKB-EC"/>
</dbReference>
<evidence type="ECO:0000256" key="1">
    <source>
        <dbReference type="ARBA" id="ARBA00009998"/>
    </source>
</evidence>
<keyword evidence="2 6" id="KW-0963">Cytoplasm</keyword>
<dbReference type="EC" id="3.1.11.6" evidence="6"/>
<dbReference type="Gene3D" id="1.10.287.1040">
    <property type="entry name" value="Exonuclease VII, small subunit"/>
    <property type="match status" value="1"/>
</dbReference>
<comment type="subunit">
    <text evidence="6">Heterooligomer composed of large and small subunits.</text>
</comment>
<dbReference type="Pfam" id="PF02609">
    <property type="entry name" value="Exonuc_VII_S"/>
    <property type="match status" value="1"/>
</dbReference>
<gene>
    <name evidence="6" type="primary">xseB</name>
    <name evidence="7" type="ORF">PBT88_06085</name>
</gene>
<name>A0ABY7NR73_9SPHN</name>
<dbReference type="PANTHER" id="PTHR34137">
    <property type="entry name" value="EXODEOXYRIBONUCLEASE 7 SMALL SUBUNIT"/>
    <property type="match status" value="1"/>
</dbReference>
<dbReference type="EMBL" id="CP115174">
    <property type="protein sequence ID" value="WBO23687.1"/>
    <property type="molecule type" value="Genomic_DNA"/>
</dbReference>
<evidence type="ECO:0000313" key="8">
    <source>
        <dbReference type="Proteomes" id="UP001210865"/>
    </source>
</evidence>
<evidence type="ECO:0000256" key="3">
    <source>
        <dbReference type="ARBA" id="ARBA00022722"/>
    </source>
</evidence>
<keyword evidence="5 6" id="KW-0269">Exonuclease</keyword>
<evidence type="ECO:0000313" key="7">
    <source>
        <dbReference type="EMBL" id="WBO23687.1"/>
    </source>
</evidence>
<dbReference type="InterPro" id="IPR003761">
    <property type="entry name" value="Exonuc_VII_S"/>
</dbReference>
<evidence type="ECO:0000256" key="5">
    <source>
        <dbReference type="ARBA" id="ARBA00022839"/>
    </source>
</evidence>
<dbReference type="RefSeq" id="WP_270078318.1">
    <property type="nucleotide sequence ID" value="NZ_CP115174.1"/>
</dbReference>
<dbReference type="SUPFAM" id="SSF116842">
    <property type="entry name" value="XseB-like"/>
    <property type="match status" value="1"/>
</dbReference>